<evidence type="ECO:0000313" key="4">
    <source>
        <dbReference type="Proteomes" id="UP000774617"/>
    </source>
</evidence>
<keyword evidence="3" id="KW-0378">Hydrolase</keyword>
<dbReference type="InterPro" id="IPR035396">
    <property type="entry name" value="Bac_rhamnosid6H"/>
</dbReference>
<dbReference type="PANTHER" id="PTHR34987:SF4">
    <property type="entry name" value="ALPHA-L-RHAMNOSIDASE C-TERMINAL DOMAIN-CONTAINING PROTEIN"/>
    <property type="match status" value="1"/>
</dbReference>
<dbReference type="PANTHER" id="PTHR34987">
    <property type="entry name" value="C, PUTATIVE (AFU_ORTHOLOGUE AFUA_3G02880)-RELATED"/>
    <property type="match status" value="1"/>
</dbReference>
<keyword evidence="4" id="KW-1185">Reference proteome</keyword>
<proteinExistence type="predicted"/>
<dbReference type="InterPro" id="IPR035398">
    <property type="entry name" value="Bac_rhamnosid_C"/>
</dbReference>
<dbReference type="Gene3D" id="2.60.120.560">
    <property type="entry name" value="Exo-inulinase, domain 1"/>
    <property type="match status" value="1"/>
</dbReference>
<dbReference type="EMBL" id="JAGTJR010000003">
    <property type="protein sequence ID" value="KAH7062636.1"/>
    <property type="molecule type" value="Genomic_DNA"/>
</dbReference>
<dbReference type="InterPro" id="IPR012341">
    <property type="entry name" value="6hp_glycosidase-like_sf"/>
</dbReference>
<dbReference type="Proteomes" id="UP000774617">
    <property type="component" value="Unassembled WGS sequence"/>
</dbReference>
<dbReference type="Gene3D" id="2.60.420.10">
    <property type="entry name" value="Maltose phosphorylase, domain 3"/>
    <property type="match status" value="1"/>
</dbReference>
<feature type="domain" description="Alpha-L-rhamnosidase C-terminal" evidence="2">
    <location>
        <begin position="679"/>
        <end position="751"/>
    </location>
</feature>
<evidence type="ECO:0000313" key="3">
    <source>
        <dbReference type="EMBL" id="KAH7062636.1"/>
    </source>
</evidence>
<name>A0ABQ8GR38_9PEZI</name>
<gene>
    <name evidence="3" type="ORF">B0J12DRAFT_563321</name>
</gene>
<feature type="domain" description="Alpha-L-rhamnosidase six-hairpin glycosidase" evidence="1">
    <location>
        <begin position="334"/>
        <end position="581"/>
    </location>
</feature>
<sequence length="780" mass="83912">MLNETITLRSDGIYHDIFIIDHGLNVAGLPTFQVLGRSGDTSQFEMTYSETRALLDNYMGDGPLPLAAAMDSYRVNRYNIDEIKTYTNRLVQGGQRYQKLNLSTAGELTLAGVGIKFQTQRLPVEDLAGQFECSDEEFNQIWKTGARTIQMTEIPAGATPDFYEITDEGLLCESQVPQPYSSVAAAALTSYNLTFFVKPLRGGFGYTVLSDTLGNGIYIVANVADSSIAAFAGSSDLNSAPLAEATLAEGTLVMDSWHEIHTEVALSAITVSVNDSLIFQFSQSSSFYGSFGIGASFLHKAVYQNVTLSTRGKEIYRSSLKDRAALENFLAGTNLLPASVDGARRDRIAYAGDLDIALQSTFASTYGIEYLNGSLNLLGSFQLTPGFFVPTVKIQQSPRTKPIDANMTGLIGYSFNLVAAMGEYYMMTGDVAFAQRWSPSVTAMLDWAHSQLSPTLGLFNVTDPSFGGDWNYYDPAQSGVVSKFNAVYAYALQTVVPLLSAASNTSSPSINTTLYARRLAALRAAMNAHLWSANLTAYVLSTANPSALAQDANALALLASVPPTPSAAAAVLASMRTHLLTGTGALSFSRAAGFAALTSPYASGYHLRAALALHDDAAAQHLLRHVYGRMADARRANYTGCMWEALDERGQRPGLGAPTSLCHAWGAAATGELTRGVLGVRPARPGFAAWEVKPATVGGVLSWARGRQMTPRGAIEVEWQRRGGAGWEMNVTSPAGTSGKVYLPVEYEGRNGVKWEVNGRECKGVVFEVVGGERFELREV</sequence>
<organism evidence="3 4">
    <name type="scientific">Macrophomina phaseolina</name>
    <dbReference type="NCBI Taxonomy" id="35725"/>
    <lineage>
        <taxon>Eukaryota</taxon>
        <taxon>Fungi</taxon>
        <taxon>Dikarya</taxon>
        <taxon>Ascomycota</taxon>
        <taxon>Pezizomycotina</taxon>
        <taxon>Dothideomycetes</taxon>
        <taxon>Dothideomycetes incertae sedis</taxon>
        <taxon>Botryosphaeriales</taxon>
        <taxon>Botryosphaeriaceae</taxon>
        <taxon>Macrophomina</taxon>
    </lineage>
</organism>
<protein>
    <submittedName>
        <fullName evidence="3">Glycoside hydrolase family 78 protein</fullName>
    </submittedName>
</protein>
<evidence type="ECO:0000259" key="2">
    <source>
        <dbReference type="Pfam" id="PF17390"/>
    </source>
</evidence>
<dbReference type="Pfam" id="PF17389">
    <property type="entry name" value="Bac_rhamnosid6H"/>
    <property type="match status" value="1"/>
</dbReference>
<reference evidence="3 4" key="1">
    <citation type="journal article" date="2021" name="Nat. Commun.">
        <title>Genetic determinants of endophytism in the Arabidopsis root mycobiome.</title>
        <authorList>
            <person name="Mesny F."/>
            <person name="Miyauchi S."/>
            <person name="Thiergart T."/>
            <person name="Pickel B."/>
            <person name="Atanasova L."/>
            <person name="Karlsson M."/>
            <person name="Huettel B."/>
            <person name="Barry K.W."/>
            <person name="Haridas S."/>
            <person name="Chen C."/>
            <person name="Bauer D."/>
            <person name="Andreopoulos W."/>
            <person name="Pangilinan J."/>
            <person name="LaButti K."/>
            <person name="Riley R."/>
            <person name="Lipzen A."/>
            <person name="Clum A."/>
            <person name="Drula E."/>
            <person name="Henrissat B."/>
            <person name="Kohler A."/>
            <person name="Grigoriev I.V."/>
            <person name="Martin F.M."/>
            <person name="Hacquard S."/>
        </authorList>
    </citation>
    <scope>NUCLEOTIDE SEQUENCE [LARGE SCALE GENOMIC DNA]</scope>
    <source>
        <strain evidence="3 4">MPI-SDFR-AT-0080</strain>
    </source>
</reference>
<dbReference type="SUPFAM" id="SSF48208">
    <property type="entry name" value="Six-hairpin glycosidases"/>
    <property type="match status" value="1"/>
</dbReference>
<dbReference type="GO" id="GO:0016787">
    <property type="term" value="F:hydrolase activity"/>
    <property type="evidence" value="ECO:0007669"/>
    <property type="project" value="UniProtKB-KW"/>
</dbReference>
<accession>A0ABQ8GR38</accession>
<dbReference type="Gene3D" id="1.50.10.10">
    <property type="match status" value="1"/>
</dbReference>
<dbReference type="Pfam" id="PF17390">
    <property type="entry name" value="Bac_rhamnosid_C"/>
    <property type="match status" value="1"/>
</dbReference>
<comment type="caution">
    <text evidence="3">The sequence shown here is derived from an EMBL/GenBank/DDBJ whole genome shotgun (WGS) entry which is preliminary data.</text>
</comment>
<dbReference type="InterPro" id="IPR008928">
    <property type="entry name" value="6-hairpin_glycosidase_sf"/>
</dbReference>
<evidence type="ECO:0000259" key="1">
    <source>
        <dbReference type="Pfam" id="PF17389"/>
    </source>
</evidence>